<dbReference type="EMBL" id="JABSTU010000008">
    <property type="protein sequence ID" value="KAH8024423.1"/>
    <property type="molecule type" value="Genomic_DNA"/>
</dbReference>
<keyword evidence="1" id="KW-0472">Membrane</keyword>
<feature type="transmembrane region" description="Helical" evidence="1">
    <location>
        <begin position="329"/>
        <end position="345"/>
    </location>
</feature>
<dbReference type="AlphaFoldDB" id="A0A9J6DQD8"/>
<reference evidence="2" key="1">
    <citation type="journal article" date="2020" name="Cell">
        <title>Large-Scale Comparative Analyses of Tick Genomes Elucidate Their Genetic Diversity and Vector Capacities.</title>
        <authorList>
            <consortium name="Tick Genome and Microbiome Consortium (TIGMIC)"/>
            <person name="Jia N."/>
            <person name="Wang J."/>
            <person name="Shi W."/>
            <person name="Du L."/>
            <person name="Sun Y."/>
            <person name="Zhan W."/>
            <person name="Jiang J.F."/>
            <person name="Wang Q."/>
            <person name="Zhang B."/>
            <person name="Ji P."/>
            <person name="Bell-Sakyi L."/>
            <person name="Cui X.M."/>
            <person name="Yuan T.T."/>
            <person name="Jiang B.G."/>
            <person name="Yang W.F."/>
            <person name="Lam T.T."/>
            <person name="Chang Q.C."/>
            <person name="Ding S.J."/>
            <person name="Wang X.J."/>
            <person name="Zhu J.G."/>
            <person name="Ruan X.D."/>
            <person name="Zhao L."/>
            <person name="Wei J.T."/>
            <person name="Ye R.Z."/>
            <person name="Que T.C."/>
            <person name="Du C.H."/>
            <person name="Zhou Y.H."/>
            <person name="Cheng J.X."/>
            <person name="Dai P.F."/>
            <person name="Guo W.B."/>
            <person name="Han X.H."/>
            <person name="Huang E.J."/>
            <person name="Li L.F."/>
            <person name="Wei W."/>
            <person name="Gao Y.C."/>
            <person name="Liu J.Z."/>
            <person name="Shao H.Z."/>
            <person name="Wang X."/>
            <person name="Wang C.C."/>
            <person name="Yang T.C."/>
            <person name="Huo Q.B."/>
            <person name="Li W."/>
            <person name="Chen H.Y."/>
            <person name="Chen S.E."/>
            <person name="Zhou L.G."/>
            <person name="Ni X.B."/>
            <person name="Tian J.H."/>
            <person name="Sheng Y."/>
            <person name="Liu T."/>
            <person name="Pan Y.S."/>
            <person name="Xia L.Y."/>
            <person name="Li J."/>
            <person name="Zhao F."/>
            <person name="Cao W.C."/>
        </authorList>
    </citation>
    <scope>NUCLEOTIDE SEQUENCE</scope>
    <source>
        <strain evidence="2">Rmic-2018</strain>
    </source>
</reference>
<feature type="transmembrane region" description="Helical" evidence="1">
    <location>
        <begin position="268"/>
        <end position="288"/>
    </location>
</feature>
<evidence type="ECO:0000256" key="1">
    <source>
        <dbReference type="SAM" id="Phobius"/>
    </source>
</evidence>
<comment type="caution">
    <text evidence="2">The sequence shown here is derived from an EMBL/GenBank/DDBJ whole genome shotgun (WGS) entry which is preliminary data.</text>
</comment>
<feature type="transmembrane region" description="Helical" evidence="1">
    <location>
        <begin position="518"/>
        <end position="538"/>
    </location>
</feature>
<accession>A0A9J6DQD8</accession>
<gene>
    <name evidence="2" type="ORF">HPB51_022932</name>
</gene>
<sequence length="550" mass="60849">MKNVTKAISGPSTPVAVLYSSVDVEEVTIFLRSCPVPASVWTLSNDSGLHKSFVDYVAPQVYIPNQAFVLMAHHDSLPASLFRKVTYFEKYHSNVHWIVSVGKHDDVLKKLVNHTCQVITVSEFEINEHFGDYKHCTRTNRRVHQNVQKLSLVDKISATNYPKQAKIEYAVFDRKSNFGAGLIGPKPRMAIQAYQALNNTLIERRASDESDSLLLDRRVDVILGTRNVHCWSHCFFYPYALYSPNSARILVRFAGPVDPSFASTWQSFFSIPALLAPMVAIILLATWIQRGLFPSDSSPLSGVLAFVVSTYLGRSPPPEVSSVATSSKIMMSSWMVGMLFLINFVQTEITSSRTVPERSSEIKSTAEFIARVQSGTTRLCVNAATSRIIERVTRAAATISYLAPLNTVLRKCGRRCTTDNFWRDCTPKIRGGTHVGIIMASPFILGLAARNELAAGAEDLLTSSTLTPAHGSFPLRHQHRRLVTALLESGLLDANTASQIRKGKVNAVSVHVPFRDYGLVYVAGCGLSSLLLAVEIAYHRFIRPSQMNGI</sequence>
<keyword evidence="1" id="KW-1133">Transmembrane helix</keyword>
<evidence type="ECO:0000313" key="3">
    <source>
        <dbReference type="Proteomes" id="UP000821866"/>
    </source>
</evidence>
<evidence type="ECO:0000313" key="2">
    <source>
        <dbReference type="EMBL" id="KAH8024423.1"/>
    </source>
</evidence>
<proteinExistence type="predicted"/>
<organism evidence="2 3">
    <name type="scientific">Rhipicephalus microplus</name>
    <name type="common">Cattle tick</name>
    <name type="synonym">Boophilus microplus</name>
    <dbReference type="NCBI Taxonomy" id="6941"/>
    <lineage>
        <taxon>Eukaryota</taxon>
        <taxon>Metazoa</taxon>
        <taxon>Ecdysozoa</taxon>
        <taxon>Arthropoda</taxon>
        <taxon>Chelicerata</taxon>
        <taxon>Arachnida</taxon>
        <taxon>Acari</taxon>
        <taxon>Parasitiformes</taxon>
        <taxon>Ixodida</taxon>
        <taxon>Ixodoidea</taxon>
        <taxon>Ixodidae</taxon>
        <taxon>Rhipicephalinae</taxon>
        <taxon>Rhipicephalus</taxon>
        <taxon>Boophilus</taxon>
    </lineage>
</organism>
<keyword evidence="1" id="KW-0812">Transmembrane</keyword>
<dbReference type="Proteomes" id="UP000821866">
    <property type="component" value="Chromosome 6"/>
</dbReference>
<protein>
    <submittedName>
        <fullName evidence="2">Uncharacterized protein</fullName>
    </submittedName>
</protein>
<reference evidence="2" key="2">
    <citation type="submission" date="2021-09" db="EMBL/GenBank/DDBJ databases">
        <authorList>
            <person name="Jia N."/>
            <person name="Wang J."/>
            <person name="Shi W."/>
            <person name="Du L."/>
            <person name="Sun Y."/>
            <person name="Zhan W."/>
            <person name="Jiang J."/>
            <person name="Wang Q."/>
            <person name="Zhang B."/>
            <person name="Ji P."/>
            <person name="Sakyi L.B."/>
            <person name="Cui X."/>
            <person name="Yuan T."/>
            <person name="Jiang B."/>
            <person name="Yang W."/>
            <person name="Lam T.T.-Y."/>
            <person name="Chang Q."/>
            <person name="Ding S."/>
            <person name="Wang X."/>
            <person name="Zhu J."/>
            <person name="Ruan X."/>
            <person name="Zhao L."/>
            <person name="Wei J."/>
            <person name="Que T."/>
            <person name="Du C."/>
            <person name="Cheng J."/>
            <person name="Dai P."/>
            <person name="Han X."/>
            <person name="Huang E."/>
            <person name="Gao Y."/>
            <person name="Liu J."/>
            <person name="Shao H."/>
            <person name="Ye R."/>
            <person name="Li L."/>
            <person name="Wei W."/>
            <person name="Wang X."/>
            <person name="Wang C."/>
            <person name="Huo Q."/>
            <person name="Li W."/>
            <person name="Guo W."/>
            <person name="Chen H."/>
            <person name="Chen S."/>
            <person name="Zhou L."/>
            <person name="Zhou L."/>
            <person name="Ni X."/>
            <person name="Tian J."/>
            <person name="Zhou Y."/>
            <person name="Sheng Y."/>
            <person name="Liu T."/>
            <person name="Pan Y."/>
            <person name="Xia L."/>
            <person name="Li J."/>
            <person name="Zhao F."/>
            <person name="Cao W."/>
        </authorList>
    </citation>
    <scope>NUCLEOTIDE SEQUENCE</scope>
    <source>
        <strain evidence="2">Rmic-2018</strain>
        <tissue evidence="2">Larvae</tissue>
    </source>
</reference>
<name>A0A9J6DQD8_RHIMP</name>
<keyword evidence="3" id="KW-1185">Reference proteome</keyword>